<feature type="region of interest" description="Disordered" evidence="1">
    <location>
        <begin position="23"/>
        <end position="45"/>
    </location>
</feature>
<sequence length="92" mass="10806">MRTHWARMVTRRRHVAGAATWVEPRNQQNERGGERTLEERKRDRGETWLEDARAADCEKRDSEELEAGQRLIKKREGAWGKNGGLRQGMFED</sequence>
<evidence type="ECO:0000313" key="2">
    <source>
        <dbReference type="EMBL" id="KAJ1083385.1"/>
    </source>
</evidence>
<evidence type="ECO:0000313" key="3">
    <source>
        <dbReference type="Proteomes" id="UP001066276"/>
    </source>
</evidence>
<evidence type="ECO:0000256" key="1">
    <source>
        <dbReference type="SAM" id="MobiDB-lite"/>
    </source>
</evidence>
<dbReference type="Proteomes" id="UP001066276">
    <property type="component" value="Chromosome 12"/>
</dbReference>
<reference evidence="2" key="1">
    <citation type="journal article" date="2022" name="bioRxiv">
        <title>Sequencing and chromosome-scale assembly of the giantPleurodeles waltlgenome.</title>
        <authorList>
            <person name="Brown T."/>
            <person name="Elewa A."/>
            <person name="Iarovenko S."/>
            <person name="Subramanian E."/>
            <person name="Araus A.J."/>
            <person name="Petzold A."/>
            <person name="Susuki M."/>
            <person name="Suzuki K.-i.T."/>
            <person name="Hayashi T."/>
            <person name="Toyoda A."/>
            <person name="Oliveira C."/>
            <person name="Osipova E."/>
            <person name="Leigh N.D."/>
            <person name="Simon A."/>
            <person name="Yun M.H."/>
        </authorList>
    </citation>
    <scope>NUCLEOTIDE SEQUENCE</scope>
    <source>
        <strain evidence="2">20211129_DDA</strain>
        <tissue evidence="2">Liver</tissue>
    </source>
</reference>
<organism evidence="2 3">
    <name type="scientific">Pleurodeles waltl</name>
    <name type="common">Iberian ribbed newt</name>
    <dbReference type="NCBI Taxonomy" id="8319"/>
    <lineage>
        <taxon>Eukaryota</taxon>
        <taxon>Metazoa</taxon>
        <taxon>Chordata</taxon>
        <taxon>Craniata</taxon>
        <taxon>Vertebrata</taxon>
        <taxon>Euteleostomi</taxon>
        <taxon>Amphibia</taxon>
        <taxon>Batrachia</taxon>
        <taxon>Caudata</taxon>
        <taxon>Salamandroidea</taxon>
        <taxon>Salamandridae</taxon>
        <taxon>Pleurodelinae</taxon>
        <taxon>Pleurodeles</taxon>
    </lineage>
</organism>
<gene>
    <name evidence="2" type="ORF">NDU88_003544</name>
</gene>
<name>A0AAV7KVT0_PLEWA</name>
<keyword evidence="3" id="KW-1185">Reference proteome</keyword>
<proteinExistence type="predicted"/>
<accession>A0AAV7KVT0</accession>
<dbReference type="EMBL" id="JANPWB010000016">
    <property type="protein sequence ID" value="KAJ1083385.1"/>
    <property type="molecule type" value="Genomic_DNA"/>
</dbReference>
<comment type="caution">
    <text evidence="2">The sequence shown here is derived from an EMBL/GenBank/DDBJ whole genome shotgun (WGS) entry which is preliminary data.</text>
</comment>
<protein>
    <submittedName>
        <fullName evidence="2">Uncharacterized protein</fullName>
    </submittedName>
</protein>
<dbReference type="AlphaFoldDB" id="A0AAV7KVT0"/>
<feature type="compositionally biased region" description="Basic and acidic residues" evidence="1">
    <location>
        <begin position="31"/>
        <end position="45"/>
    </location>
</feature>